<dbReference type="InterPro" id="IPR000014">
    <property type="entry name" value="PAS"/>
</dbReference>
<evidence type="ECO:0000259" key="17">
    <source>
        <dbReference type="PROSITE" id="PS50113"/>
    </source>
</evidence>
<dbReference type="PROSITE" id="PS50894">
    <property type="entry name" value="HPT"/>
    <property type="match status" value="1"/>
</dbReference>
<dbReference type="CDD" id="cd17546">
    <property type="entry name" value="REC_hyHK_CKI1_RcsC-like"/>
    <property type="match status" value="2"/>
</dbReference>
<dbReference type="InterPro" id="IPR013655">
    <property type="entry name" value="PAS_fold_3"/>
</dbReference>
<dbReference type="SUPFAM" id="SSF47226">
    <property type="entry name" value="Histidine-containing phosphotransfer domain, HPT domain"/>
    <property type="match status" value="1"/>
</dbReference>
<keyword evidence="7" id="KW-0547">Nucleotide-binding</keyword>
<dbReference type="Proteomes" id="UP001179363">
    <property type="component" value="Unassembled WGS sequence"/>
</dbReference>
<dbReference type="InterPro" id="IPR003661">
    <property type="entry name" value="HisK_dim/P_dom"/>
</dbReference>
<sequence length="1579" mass="180160">MPQLNSYLQSEFYELLKNDPSVFKWLSGNVVDGIWYCDLENKENVWISENFWDTLGYSISQDKNVESNWNEIMLASDRPYVLSLVTEAAMNPDKPFETVFKSKHTDNKMVLLGGKGYITSKENGVKSRLLLVFHNVNRDDSENLQLLSENKYLKKLNEVFNEANELTRIGGWEMDLVNHKLTWTKVTKDIHEVDQDYEPDLNTGINFYKKGESRDRIAELFKAAVEDGIPFNEELQIVTIKGNEVWVRAFGKPEMKNGRCVRVYGAFQDINLKKNRELELKLSQDRFQQIFHNSSIGIVLVNPDNTLVMINPATLNIFGYENATREETLGLTFRDVTHPDDLATAHDYRTRLLSGEINNYKLQGRFIKRNGEIIWCNINTSLIKNDDGSPSLIITQVEDITFRKELEAKAQESANQFRSAFEFSPNGMAMVGLKGDWLSVNRTLSQMAGYPHKEFLKISFHGHTHPGDRTIDEELVTELLSNKREAYTIEKRYLHKDGSIIYGLLNVSLLRDEESNPLYFITQINDITESRLAKEALRDSLHELQSVMDATTQVSLIEADLSGTIRKINRGAENLLGYTSEELIGKENVILFHDEEEVEKRGRELSEKYGRQIGGFDVFIQKAKDGKFESREWTYVRKDGSRFSIQLVVTAVTNDQGEIISYIGVASDISYLKNIEMELRESQQRWKFALEGSGDGVWDWDIQEGKQYLSNHAKNMLGFDSDEALTDIKDWDDRIHPNDKEKSNRAVKDYFDNKVPLYNVEKRVRCKDGSYKWILDRGKIIEWDEDGNPVRMIGTQSDITERKNAEQLIKENELRFRSLYELSPIGIGLIDIESGKFINANIALLESVGYDYDEILDITYRECIPQGEDQDIEKLEHFLQFGTDDPFEHEFIRKDGRSVPVLVNGVRMKDASGKKIILSTIEDITSRKEMENSLVKAKIKAESANKSKSEFLANMSHEIRTPLNGVIGFTDLLMKTELNPSQKQYMKTVYNSANSLLDLINDILDFSKIEAGKLELSEERTDLIELCGQTVDIIKHQAHEKNLEILLNISPDVNRYIFADPVRIRQILTNLLGNAVKFTEKGEVELKIEAKLLNVDSSEMQFTFTIRDTGIGIAPNNLAKIFNAFDQEDSSTTRKYGGTGLGLTISNKLLELMDSKLKVESTLGIGSEFSFNVTLETEKGHSNFKESSKEIQKVLVVDDNENNRIILQEMLAISNIETHLVANGIEALQTLEVENDFDLAIVDYNMPYMNGIELISHIRQKLLVTSDILPIILLHSSADDDKIHQACKDLEVQFNVTKPIQIDQLFRMLKNIKVPLEDSNNYIKESASSETSEIYTILVAEDNPVNKFLAKTIILKALPNANILEANDGLEAVETYKTKQVDLIFMDIQMPQMSGFEATTEIRAYENKAMHVPIIALTARTVKGEEERCASYGMDGYITKPVIFDTINDIIKLYLIEKDEPPKALETPEKATDLKLHYDRNELFSKFMGNEEDVAELMKIVTSNLNKLSASLADEIAKENLDNIKKVAHSIKGTALNCNFNILRDLAIELESIQSFKKDVLSQYEQKINDEIKFLINII</sequence>
<evidence type="ECO:0000256" key="2">
    <source>
        <dbReference type="ARBA" id="ARBA00004651"/>
    </source>
</evidence>
<dbReference type="PANTHER" id="PTHR45339:SF1">
    <property type="entry name" value="HYBRID SIGNAL TRANSDUCTION HISTIDINE KINASE J"/>
    <property type="match status" value="1"/>
</dbReference>
<dbReference type="SUPFAM" id="SSF55874">
    <property type="entry name" value="ATPase domain of HSP90 chaperone/DNA topoisomerase II/histidine kinase"/>
    <property type="match status" value="1"/>
</dbReference>
<dbReference type="SMART" id="SM00086">
    <property type="entry name" value="PAC"/>
    <property type="match status" value="5"/>
</dbReference>
<dbReference type="InterPro" id="IPR035965">
    <property type="entry name" value="PAS-like_dom_sf"/>
</dbReference>
<evidence type="ECO:0000256" key="12">
    <source>
        <dbReference type="PROSITE-ProRule" id="PRU00110"/>
    </source>
</evidence>
<keyword evidence="20" id="KW-1185">Reference proteome</keyword>
<feature type="domain" description="PAC" evidence="17">
    <location>
        <begin position="487"/>
        <end position="539"/>
    </location>
</feature>
<evidence type="ECO:0000256" key="1">
    <source>
        <dbReference type="ARBA" id="ARBA00000085"/>
    </source>
</evidence>
<dbReference type="PROSITE" id="PS50113">
    <property type="entry name" value="PAC"/>
    <property type="match status" value="5"/>
</dbReference>
<dbReference type="PRINTS" id="PR00344">
    <property type="entry name" value="BCTRLSENSOR"/>
</dbReference>
<feature type="modified residue" description="4-aspartylphosphate" evidence="13">
    <location>
        <position position="1243"/>
    </location>
</feature>
<dbReference type="InterPro" id="IPR003594">
    <property type="entry name" value="HATPase_dom"/>
</dbReference>
<evidence type="ECO:0000256" key="4">
    <source>
        <dbReference type="ARBA" id="ARBA00022475"/>
    </source>
</evidence>
<feature type="modified residue" description="Phosphohistidine" evidence="12">
    <location>
        <position position="1529"/>
    </location>
</feature>
<dbReference type="PROSITE" id="PS50109">
    <property type="entry name" value="HIS_KIN"/>
    <property type="match status" value="1"/>
</dbReference>
<evidence type="ECO:0000256" key="9">
    <source>
        <dbReference type="ARBA" id="ARBA00022989"/>
    </source>
</evidence>
<dbReference type="SUPFAM" id="SSF52172">
    <property type="entry name" value="CheY-like"/>
    <property type="match status" value="2"/>
</dbReference>
<dbReference type="PANTHER" id="PTHR45339">
    <property type="entry name" value="HYBRID SIGNAL TRANSDUCTION HISTIDINE KINASE J"/>
    <property type="match status" value="1"/>
</dbReference>
<dbReference type="Pfam" id="PF13426">
    <property type="entry name" value="PAS_9"/>
    <property type="match status" value="3"/>
</dbReference>
<organism evidence="19 20">
    <name type="scientific">Gillisia lutea</name>
    <dbReference type="NCBI Taxonomy" id="2909668"/>
    <lineage>
        <taxon>Bacteria</taxon>
        <taxon>Pseudomonadati</taxon>
        <taxon>Bacteroidota</taxon>
        <taxon>Flavobacteriia</taxon>
        <taxon>Flavobacteriales</taxon>
        <taxon>Flavobacteriaceae</taxon>
        <taxon>Gillisia</taxon>
    </lineage>
</organism>
<feature type="domain" description="Response regulatory" evidence="15">
    <location>
        <begin position="1193"/>
        <end position="1313"/>
    </location>
</feature>
<dbReference type="InterPro" id="IPR000700">
    <property type="entry name" value="PAS-assoc_C"/>
</dbReference>
<dbReference type="Gene3D" id="3.30.450.20">
    <property type="entry name" value="PAS domain"/>
    <property type="match status" value="7"/>
</dbReference>
<keyword evidence="11" id="KW-0472">Membrane</keyword>
<keyword evidence="10" id="KW-0902">Two-component regulatory system</keyword>
<feature type="domain" description="PAC" evidence="17">
    <location>
        <begin position="629"/>
        <end position="681"/>
    </location>
</feature>
<gene>
    <name evidence="19" type="ORF">L1I30_13785</name>
</gene>
<feature type="domain" description="PAC" evidence="17">
    <location>
        <begin position="360"/>
        <end position="412"/>
    </location>
</feature>
<dbReference type="Pfam" id="PF02518">
    <property type="entry name" value="HATPase_c"/>
    <property type="match status" value="1"/>
</dbReference>
<feature type="domain" description="PAC" evidence="17">
    <location>
        <begin position="885"/>
        <end position="936"/>
    </location>
</feature>
<evidence type="ECO:0000256" key="6">
    <source>
        <dbReference type="ARBA" id="ARBA00022692"/>
    </source>
</evidence>
<feature type="domain" description="Histidine kinase" evidence="14">
    <location>
        <begin position="954"/>
        <end position="1177"/>
    </location>
</feature>
<evidence type="ECO:0000259" key="15">
    <source>
        <dbReference type="PROSITE" id="PS50110"/>
    </source>
</evidence>
<dbReference type="InterPro" id="IPR036890">
    <property type="entry name" value="HATPase_C_sf"/>
</dbReference>
<accession>A0ABS9EKQ9</accession>
<dbReference type="Pfam" id="PF08447">
    <property type="entry name" value="PAS_3"/>
    <property type="match status" value="1"/>
</dbReference>
<dbReference type="CDD" id="cd00088">
    <property type="entry name" value="HPT"/>
    <property type="match status" value="1"/>
</dbReference>
<feature type="domain" description="PAC" evidence="17">
    <location>
        <begin position="758"/>
        <end position="811"/>
    </location>
</feature>
<feature type="domain" description="PAS" evidence="16">
    <location>
        <begin position="413"/>
        <end position="483"/>
    </location>
</feature>
<evidence type="ECO:0000256" key="8">
    <source>
        <dbReference type="ARBA" id="ARBA00022840"/>
    </source>
</evidence>
<dbReference type="CDD" id="cd16922">
    <property type="entry name" value="HATPase_EvgS-ArcB-TorS-like"/>
    <property type="match status" value="1"/>
</dbReference>
<dbReference type="CDD" id="cd00082">
    <property type="entry name" value="HisKA"/>
    <property type="match status" value="1"/>
</dbReference>
<name>A0ABS9EKQ9_9FLAO</name>
<dbReference type="InterPro" id="IPR005467">
    <property type="entry name" value="His_kinase_dom"/>
</dbReference>
<dbReference type="Gene3D" id="3.40.50.2300">
    <property type="match status" value="2"/>
</dbReference>
<dbReference type="InterPro" id="IPR036097">
    <property type="entry name" value="HisK_dim/P_sf"/>
</dbReference>
<dbReference type="SMART" id="SM00091">
    <property type="entry name" value="PAS"/>
    <property type="match status" value="6"/>
</dbReference>
<dbReference type="Pfam" id="PF00989">
    <property type="entry name" value="PAS"/>
    <property type="match status" value="1"/>
</dbReference>
<dbReference type="CDD" id="cd00130">
    <property type="entry name" value="PAS"/>
    <property type="match status" value="5"/>
</dbReference>
<evidence type="ECO:0000259" key="16">
    <source>
        <dbReference type="PROSITE" id="PS50112"/>
    </source>
</evidence>
<evidence type="ECO:0000313" key="19">
    <source>
        <dbReference type="EMBL" id="MCF4102744.1"/>
    </source>
</evidence>
<dbReference type="PROSITE" id="PS50112">
    <property type="entry name" value="PAS"/>
    <property type="match status" value="4"/>
</dbReference>
<dbReference type="InterPro" id="IPR004358">
    <property type="entry name" value="Sig_transdc_His_kin-like_C"/>
</dbReference>
<feature type="domain" description="PAS" evidence="16">
    <location>
        <begin position="682"/>
        <end position="754"/>
    </location>
</feature>
<keyword evidence="8" id="KW-0067">ATP-binding</keyword>
<evidence type="ECO:0000256" key="10">
    <source>
        <dbReference type="ARBA" id="ARBA00023012"/>
    </source>
</evidence>
<feature type="domain" description="PAS" evidence="16">
    <location>
        <begin position="283"/>
        <end position="356"/>
    </location>
</feature>
<dbReference type="Pfam" id="PF00512">
    <property type="entry name" value="HisKA"/>
    <property type="match status" value="1"/>
</dbReference>
<dbReference type="InterPro" id="IPR001789">
    <property type="entry name" value="Sig_transdc_resp-reg_receiver"/>
</dbReference>
<evidence type="ECO:0000259" key="18">
    <source>
        <dbReference type="PROSITE" id="PS50894"/>
    </source>
</evidence>
<reference evidence="19" key="1">
    <citation type="submission" date="2022-01" db="EMBL/GenBank/DDBJ databases">
        <title>Gillisia lutea sp. nov., isolated from marine plastic residues from the Malvarosa beach (Valencia, Spain).</title>
        <authorList>
            <person name="Vidal-Verdu A."/>
            <person name="Molina-Menor E."/>
            <person name="Satari L."/>
            <person name="Pascual J."/>
            <person name="Pereto J."/>
            <person name="Porcar M."/>
        </authorList>
    </citation>
    <scope>NUCLEOTIDE SEQUENCE</scope>
    <source>
        <strain evidence="19">M10.2A</strain>
    </source>
</reference>
<evidence type="ECO:0000259" key="14">
    <source>
        <dbReference type="PROSITE" id="PS50109"/>
    </source>
</evidence>
<comment type="subcellular location">
    <subcellularLocation>
        <location evidence="2">Cell membrane</location>
        <topology evidence="2">Multi-pass membrane protein</topology>
    </subcellularLocation>
</comment>
<keyword evidence="9" id="KW-1133">Transmembrane helix</keyword>
<dbReference type="InterPro" id="IPR011006">
    <property type="entry name" value="CheY-like_superfamily"/>
</dbReference>
<dbReference type="SUPFAM" id="SSF55785">
    <property type="entry name" value="PYP-like sensor domain (PAS domain)"/>
    <property type="match status" value="6"/>
</dbReference>
<dbReference type="InterPro" id="IPR008207">
    <property type="entry name" value="Sig_transdc_His_kin_Hpt_dom"/>
</dbReference>
<keyword evidence="6" id="KW-0812">Transmembrane</keyword>
<dbReference type="NCBIfam" id="TIGR00229">
    <property type="entry name" value="sensory_box"/>
    <property type="match status" value="5"/>
</dbReference>
<comment type="caution">
    <text evidence="19">The sequence shown here is derived from an EMBL/GenBank/DDBJ whole genome shotgun (WGS) entry which is preliminary data.</text>
</comment>
<dbReference type="SMART" id="SM00387">
    <property type="entry name" value="HATPase_c"/>
    <property type="match status" value="1"/>
</dbReference>
<dbReference type="InterPro" id="IPR001610">
    <property type="entry name" value="PAC"/>
</dbReference>
<feature type="domain" description="HPt" evidence="18">
    <location>
        <begin position="1490"/>
        <end position="1579"/>
    </location>
</feature>
<dbReference type="PROSITE" id="PS50110">
    <property type="entry name" value="RESPONSE_REGULATORY"/>
    <property type="match status" value="2"/>
</dbReference>
<feature type="domain" description="Response regulatory" evidence="15">
    <location>
        <begin position="1336"/>
        <end position="1455"/>
    </location>
</feature>
<evidence type="ECO:0000256" key="7">
    <source>
        <dbReference type="ARBA" id="ARBA00022741"/>
    </source>
</evidence>
<keyword evidence="5 13" id="KW-0597">Phosphoprotein</keyword>
<dbReference type="Pfam" id="PF00072">
    <property type="entry name" value="Response_reg"/>
    <property type="match status" value="2"/>
</dbReference>
<comment type="catalytic activity">
    <reaction evidence="1">
        <text>ATP + protein L-histidine = ADP + protein N-phospho-L-histidine.</text>
        <dbReference type="EC" id="2.7.13.3"/>
    </reaction>
</comment>
<evidence type="ECO:0000313" key="20">
    <source>
        <dbReference type="Proteomes" id="UP001179363"/>
    </source>
</evidence>
<dbReference type="Gene3D" id="1.20.120.160">
    <property type="entry name" value="HPT domain"/>
    <property type="match status" value="1"/>
</dbReference>
<evidence type="ECO:0000256" key="13">
    <source>
        <dbReference type="PROSITE-ProRule" id="PRU00169"/>
    </source>
</evidence>
<dbReference type="Gene3D" id="1.10.287.130">
    <property type="match status" value="1"/>
</dbReference>
<dbReference type="InterPro" id="IPR013767">
    <property type="entry name" value="PAS_fold"/>
</dbReference>
<evidence type="ECO:0000256" key="11">
    <source>
        <dbReference type="ARBA" id="ARBA00023136"/>
    </source>
</evidence>
<feature type="modified residue" description="4-aspartylphosphate" evidence="13">
    <location>
        <position position="1387"/>
    </location>
</feature>
<dbReference type="RefSeq" id="WP_236134886.1">
    <property type="nucleotide sequence ID" value="NZ_JAKGTH010000011.1"/>
</dbReference>
<protein>
    <recommendedName>
        <fullName evidence="3">histidine kinase</fullName>
        <ecNumber evidence="3">2.7.13.3</ecNumber>
    </recommendedName>
</protein>
<dbReference type="SMART" id="SM00448">
    <property type="entry name" value="REC"/>
    <property type="match status" value="2"/>
</dbReference>
<proteinExistence type="predicted"/>
<keyword evidence="4" id="KW-1003">Cell membrane</keyword>
<dbReference type="EC" id="2.7.13.3" evidence="3"/>
<evidence type="ECO:0000256" key="5">
    <source>
        <dbReference type="ARBA" id="ARBA00022553"/>
    </source>
</evidence>
<evidence type="ECO:0000256" key="3">
    <source>
        <dbReference type="ARBA" id="ARBA00012438"/>
    </source>
</evidence>
<dbReference type="EMBL" id="JAKGTH010000011">
    <property type="protein sequence ID" value="MCF4102744.1"/>
    <property type="molecule type" value="Genomic_DNA"/>
</dbReference>
<dbReference type="SUPFAM" id="SSF47384">
    <property type="entry name" value="Homodimeric domain of signal transducing histidine kinase"/>
    <property type="match status" value="1"/>
</dbReference>
<feature type="domain" description="PAS" evidence="16">
    <location>
        <begin position="540"/>
        <end position="612"/>
    </location>
</feature>
<dbReference type="Gene3D" id="3.30.565.10">
    <property type="entry name" value="Histidine kinase-like ATPase, C-terminal domain"/>
    <property type="match status" value="1"/>
</dbReference>
<dbReference type="SMART" id="SM00388">
    <property type="entry name" value="HisKA"/>
    <property type="match status" value="1"/>
</dbReference>
<dbReference type="Pfam" id="PF01627">
    <property type="entry name" value="Hpt"/>
    <property type="match status" value="1"/>
</dbReference>
<dbReference type="InterPro" id="IPR036641">
    <property type="entry name" value="HPT_dom_sf"/>
</dbReference>